<keyword evidence="4" id="KW-1185">Reference proteome</keyword>
<dbReference type="RefSeq" id="WP_072916639.1">
    <property type="nucleotide sequence ID" value="NZ_FRAR01000026.1"/>
</dbReference>
<feature type="transmembrane region" description="Helical" evidence="1">
    <location>
        <begin position="35"/>
        <end position="54"/>
    </location>
</feature>
<dbReference type="Proteomes" id="UP000183997">
    <property type="component" value="Unassembled WGS sequence"/>
</dbReference>
<keyword evidence="1" id="KW-1133">Transmembrane helix</keyword>
<dbReference type="STRING" id="1121421.SAMN02745123_03345"/>
<accession>A0A1M6VTR4</accession>
<dbReference type="PANTHER" id="PTHR40448:SF1">
    <property type="entry name" value="TWO-COMPONENT SENSOR HISTIDINE KINASE"/>
    <property type="match status" value="1"/>
</dbReference>
<feature type="transmembrane region" description="Helical" evidence="1">
    <location>
        <begin position="126"/>
        <end position="142"/>
    </location>
</feature>
<feature type="transmembrane region" description="Helical" evidence="1">
    <location>
        <begin position="162"/>
        <end position="185"/>
    </location>
</feature>
<evidence type="ECO:0000313" key="3">
    <source>
        <dbReference type="EMBL" id="SHK84791.1"/>
    </source>
</evidence>
<feature type="transmembrane region" description="Helical" evidence="1">
    <location>
        <begin position="89"/>
        <end position="114"/>
    </location>
</feature>
<feature type="transmembrane region" description="Helical" evidence="1">
    <location>
        <begin position="6"/>
        <end position="23"/>
    </location>
</feature>
<gene>
    <name evidence="3" type="ORF">SAMN02745123_03345</name>
</gene>
<dbReference type="AlphaFoldDB" id="A0A1M6VTR4"/>
<dbReference type="OrthoDB" id="1837658at2"/>
<name>A0A1M6VTR4_9FIRM</name>
<dbReference type="GO" id="GO:0042802">
    <property type="term" value="F:identical protein binding"/>
    <property type="evidence" value="ECO:0007669"/>
    <property type="project" value="TreeGrafter"/>
</dbReference>
<dbReference type="EMBL" id="FRAR01000026">
    <property type="protein sequence ID" value="SHK84791.1"/>
    <property type="molecule type" value="Genomic_DNA"/>
</dbReference>
<feature type="domain" description="Sensor histidine kinase NatK-like C-terminal" evidence="2">
    <location>
        <begin position="337"/>
        <end position="443"/>
    </location>
</feature>
<proteinExistence type="predicted"/>
<dbReference type="Pfam" id="PF14501">
    <property type="entry name" value="HATPase_c_5"/>
    <property type="match status" value="1"/>
</dbReference>
<reference evidence="4" key="1">
    <citation type="submission" date="2016-11" db="EMBL/GenBank/DDBJ databases">
        <authorList>
            <person name="Varghese N."/>
            <person name="Submissions S."/>
        </authorList>
    </citation>
    <scope>NUCLEOTIDE SEQUENCE [LARGE SCALE GENOMIC DNA]</scope>
    <source>
        <strain evidence="4">DSM 10349</strain>
    </source>
</reference>
<feature type="transmembrane region" description="Helical" evidence="1">
    <location>
        <begin position="191"/>
        <end position="211"/>
    </location>
</feature>
<keyword evidence="1" id="KW-0812">Transmembrane</keyword>
<dbReference type="Gene3D" id="3.30.565.10">
    <property type="entry name" value="Histidine kinase-like ATPase, C-terminal domain"/>
    <property type="match status" value="1"/>
</dbReference>
<dbReference type="CDD" id="cd16935">
    <property type="entry name" value="HATPase_AgrC-ComD-like"/>
    <property type="match status" value="1"/>
</dbReference>
<dbReference type="SUPFAM" id="SSF55874">
    <property type="entry name" value="ATPase domain of HSP90 chaperone/DNA topoisomerase II/histidine kinase"/>
    <property type="match status" value="1"/>
</dbReference>
<sequence length="446" mass="51492">MTILLRNLAECLFLAYSISFLLYHRKSFSVRPGYWIYFSIALLIHFSFSAGWGLALSSHYGALAFLGIIILELKCMYKMNMMQLLFEGSYFVASLYWARGIVLPSFALCLGQSVQWVRHDESCYRLAWVISLCIMLLYHELFRRVIAPQQKMEKLYRSHEQLRFVAIFQTMLLGYMLFINLGRYYGLDLPWYKLTYIVSCVICFFTQGFLVKHGIRISILIEAEMHKQLLQKQLSRQLQHYNAYQKYTESFRAFKHDYKNMMTSVKSLLSAGEYSKAERMLDTIHDTMQKQVLVHKTYSNHIILDTVLQDAANMCEEHSIRFSAMAYIPVVLEIADIDIVRIFSNLTDNAIEACAKVASESERFLSVTSSVNKENGWLTVEMSNSFHGEANMRNGMPKSTKENQEIHGIGLSVVSDTVESLGGLMKIDVNHQEKIFTIKLLFPISL</sequence>
<feature type="transmembrane region" description="Helical" evidence="1">
    <location>
        <begin position="60"/>
        <end position="77"/>
    </location>
</feature>
<keyword evidence="1" id="KW-0472">Membrane</keyword>
<protein>
    <submittedName>
        <fullName evidence="3">GHKL domain-containing protein</fullName>
    </submittedName>
</protein>
<evidence type="ECO:0000256" key="1">
    <source>
        <dbReference type="SAM" id="Phobius"/>
    </source>
</evidence>
<dbReference type="InterPro" id="IPR036890">
    <property type="entry name" value="HATPase_C_sf"/>
</dbReference>
<organism evidence="3 4">
    <name type="scientific">Desulforamulus aeronauticus DSM 10349</name>
    <dbReference type="NCBI Taxonomy" id="1121421"/>
    <lineage>
        <taxon>Bacteria</taxon>
        <taxon>Bacillati</taxon>
        <taxon>Bacillota</taxon>
        <taxon>Clostridia</taxon>
        <taxon>Eubacteriales</taxon>
        <taxon>Peptococcaceae</taxon>
        <taxon>Desulforamulus</taxon>
    </lineage>
</organism>
<dbReference type="PANTHER" id="PTHR40448">
    <property type="entry name" value="TWO-COMPONENT SENSOR HISTIDINE KINASE"/>
    <property type="match status" value="1"/>
</dbReference>
<evidence type="ECO:0000259" key="2">
    <source>
        <dbReference type="Pfam" id="PF14501"/>
    </source>
</evidence>
<dbReference type="InterPro" id="IPR032834">
    <property type="entry name" value="NatK-like_C"/>
</dbReference>
<evidence type="ECO:0000313" key="4">
    <source>
        <dbReference type="Proteomes" id="UP000183997"/>
    </source>
</evidence>